<dbReference type="AlphaFoldDB" id="L7MF04"/>
<feature type="non-terminal residue" evidence="2">
    <location>
        <position position="1"/>
    </location>
</feature>
<sequence length="760" mass="81776">CYRRRSFYKQVGGLRVSSHLSECNSLRYPTVLRAMESPAKASTVNGTPQKATKHQGTRLGTDDEGNGYGRAETIEDIISELNATAKKDTPLAEAFDDVLLHDDGQQSLDALDQCDPITDVKDSLSGSADGAELGSTPASAREEAKPAVVLTDPSVSGEGGGTAASSASEINSQDVSKVVKAANGDSDQPSEIQEVSECTDTLVTDAEEKSVNVCTEEAPDVVPNVIDADDDSVEVITGDIKPPDQAVMSPRRTARQRTASLKVTENATVSPRRKPRHGSEASDMSPVDPPAKKEELKQGHVTSDSEVDVPMSTRMIRQPSAQDGGAKVTAKANRPTSDSEGDSPLAKTKRSLKITKKVTSESEGDSSIPAIMKRSPKLAKRLASDSEGDSPLIKMKRNPKIAKKVVSESEGDSSIPALIKRSPKLAKRLASDSEGDSPLVKRMRNPRLVNRISSESDGSSALAKRKGSAKVLVKKMPQHSQTKEGDAQSLEPPSKKKPRKSLLKEFTEDKETMESSNLRDLQSSEQSSTKKGKPMDSKMAQNFASKVKRKAFRVEACPVSNSIMSARQSSDVGNEDSCRVPKPKKAKDKAGSSMEGTSDSNGAESTMVSKNRALELKDSSVGLNGSNTGAHGVAHADERGNRFTAPNTFAKTTEGAHLSPHHFKASDRHLQECIQLSVGKCEPSARPSYLTIEVPSITAGRKWGPTFSRQRPTVVFGGCDPMNTYVNLHGVRVPLHQWQKVSNITPTIRLADIFQCFKHM</sequence>
<feature type="region of interest" description="Disordered" evidence="1">
    <location>
        <begin position="566"/>
        <end position="606"/>
    </location>
</feature>
<reference evidence="2" key="2">
    <citation type="journal article" date="2015" name="J. Proteomics">
        <title>Sexual differences in the sialomes of the zebra tick, Rhipicephalus pulchellus.</title>
        <authorList>
            <person name="Tan A.W."/>
            <person name="Francischetti I.M."/>
            <person name="Slovak M."/>
            <person name="Kini R.M."/>
            <person name="Ribeiro J.M."/>
        </authorList>
    </citation>
    <scope>NUCLEOTIDE SEQUENCE</scope>
    <source>
        <tissue evidence="2">Salivary gland</tissue>
    </source>
</reference>
<name>L7MF04_RHIPC</name>
<feature type="region of interest" description="Disordered" evidence="1">
    <location>
        <begin position="119"/>
        <end position="171"/>
    </location>
</feature>
<feature type="region of interest" description="Disordered" evidence="1">
    <location>
        <begin position="39"/>
        <end position="67"/>
    </location>
</feature>
<feature type="compositionally biased region" description="Basic and acidic residues" evidence="1">
    <location>
        <begin position="502"/>
        <end position="513"/>
    </location>
</feature>
<evidence type="ECO:0000313" key="2">
    <source>
        <dbReference type="EMBL" id="JAA61764.1"/>
    </source>
</evidence>
<feature type="compositionally biased region" description="Polar residues" evidence="1">
    <location>
        <begin position="40"/>
        <end position="50"/>
    </location>
</feature>
<reference evidence="2" key="1">
    <citation type="submission" date="2012-11" db="EMBL/GenBank/DDBJ databases">
        <authorList>
            <person name="Lucero-Rivera Y.E."/>
            <person name="Tovar-Ramirez D."/>
        </authorList>
    </citation>
    <scope>NUCLEOTIDE SEQUENCE</scope>
    <source>
        <tissue evidence="2">Salivary gland</tissue>
    </source>
</reference>
<feature type="compositionally biased region" description="Basic residues" evidence="1">
    <location>
        <begin position="463"/>
        <end position="477"/>
    </location>
</feature>
<accession>L7MF04</accession>
<feature type="compositionally biased region" description="Basic residues" evidence="1">
    <location>
        <begin position="394"/>
        <end position="403"/>
    </location>
</feature>
<feature type="compositionally biased region" description="Basic residues" evidence="1">
    <location>
        <begin position="347"/>
        <end position="356"/>
    </location>
</feature>
<feature type="compositionally biased region" description="Polar residues" evidence="1">
    <location>
        <begin position="594"/>
        <end position="606"/>
    </location>
</feature>
<evidence type="ECO:0000256" key="1">
    <source>
        <dbReference type="SAM" id="MobiDB-lite"/>
    </source>
</evidence>
<feature type="compositionally biased region" description="Polar residues" evidence="1">
    <location>
        <begin position="256"/>
        <end position="269"/>
    </location>
</feature>
<feature type="compositionally biased region" description="Polar residues" evidence="1">
    <location>
        <begin position="514"/>
        <end position="529"/>
    </location>
</feature>
<organism evidence="2">
    <name type="scientific">Rhipicephalus pulchellus</name>
    <name type="common">Yellow backed tick</name>
    <name type="synonym">Dermacentor pulchellus</name>
    <dbReference type="NCBI Taxonomy" id="72859"/>
    <lineage>
        <taxon>Eukaryota</taxon>
        <taxon>Metazoa</taxon>
        <taxon>Ecdysozoa</taxon>
        <taxon>Arthropoda</taxon>
        <taxon>Chelicerata</taxon>
        <taxon>Arachnida</taxon>
        <taxon>Acari</taxon>
        <taxon>Parasitiformes</taxon>
        <taxon>Ixodida</taxon>
        <taxon>Ixodoidea</taxon>
        <taxon>Ixodidae</taxon>
        <taxon>Rhipicephalinae</taxon>
        <taxon>Rhipicephalus</taxon>
        <taxon>Rhipicephalus</taxon>
    </lineage>
</organism>
<protein>
    <submittedName>
        <fullName evidence="2">Uncharacterized protein</fullName>
    </submittedName>
</protein>
<dbReference type="EMBL" id="GACK01003270">
    <property type="protein sequence ID" value="JAA61764.1"/>
    <property type="molecule type" value="mRNA"/>
</dbReference>
<feature type="region of interest" description="Disordered" evidence="1">
    <location>
        <begin position="240"/>
        <end position="539"/>
    </location>
</feature>
<proteinExistence type="evidence at transcript level"/>